<comment type="caution">
    <text evidence="1">The sequence shown here is derived from an EMBL/GenBank/DDBJ whole genome shotgun (WGS) entry which is preliminary data.</text>
</comment>
<proteinExistence type="predicted"/>
<dbReference type="Proteomes" id="UP000603453">
    <property type="component" value="Unassembled WGS sequence"/>
</dbReference>
<name>A0A8H7V7U7_9FUNG</name>
<evidence type="ECO:0000313" key="2">
    <source>
        <dbReference type="Proteomes" id="UP000603453"/>
    </source>
</evidence>
<reference evidence="1" key="1">
    <citation type="submission" date="2020-12" db="EMBL/GenBank/DDBJ databases">
        <title>Metabolic potential, ecology and presence of endohyphal bacteria is reflected in genomic diversity of Mucoromycotina.</title>
        <authorList>
            <person name="Muszewska A."/>
            <person name="Okrasinska A."/>
            <person name="Steczkiewicz K."/>
            <person name="Drgas O."/>
            <person name="Orlowska M."/>
            <person name="Perlinska-Lenart U."/>
            <person name="Aleksandrzak-Piekarczyk T."/>
            <person name="Szatraj K."/>
            <person name="Zielenkiewicz U."/>
            <person name="Pilsyk S."/>
            <person name="Malc E."/>
            <person name="Mieczkowski P."/>
            <person name="Kruszewska J.S."/>
            <person name="Biernat P."/>
            <person name="Pawlowska J."/>
        </authorList>
    </citation>
    <scope>NUCLEOTIDE SEQUENCE</scope>
    <source>
        <strain evidence="1">WA0000017839</strain>
    </source>
</reference>
<dbReference type="AlphaFoldDB" id="A0A8H7V7U7"/>
<dbReference type="OrthoDB" id="2251537at2759"/>
<evidence type="ECO:0000313" key="1">
    <source>
        <dbReference type="EMBL" id="KAG2213381.1"/>
    </source>
</evidence>
<keyword evidence="2" id="KW-1185">Reference proteome</keyword>
<protein>
    <submittedName>
        <fullName evidence="1">Uncharacterized protein</fullName>
    </submittedName>
</protein>
<dbReference type="EMBL" id="JAEPRD010000003">
    <property type="protein sequence ID" value="KAG2213381.1"/>
    <property type="molecule type" value="Genomic_DNA"/>
</dbReference>
<sequence length="230" mass="26465">MSLNSFFHSRKSRSAVAVKQDEGSTFAAQAPQPIYDQFKKPAVVEEPTYCKNSILYYLKPMKKATPAPVKEEQDIDALPCRIRKKTPITSIWDEILDELESDSLYPAIIYVETKFESAQPCRIKKKLEAATAWKNILDKLDPNSGFAQETTAQKRKRQELGKNNRSVRIRTCLNPDILRQSSLLEDCMEDLKEDLCRPLRTKFTLEQSNKILLKMADEVFMLSDNTWLLV</sequence>
<accession>A0A8H7V7U7</accession>
<organism evidence="1 2">
    <name type="scientific">Mucor saturninus</name>
    <dbReference type="NCBI Taxonomy" id="64648"/>
    <lineage>
        <taxon>Eukaryota</taxon>
        <taxon>Fungi</taxon>
        <taxon>Fungi incertae sedis</taxon>
        <taxon>Mucoromycota</taxon>
        <taxon>Mucoromycotina</taxon>
        <taxon>Mucoromycetes</taxon>
        <taxon>Mucorales</taxon>
        <taxon>Mucorineae</taxon>
        <taxon>Mucoraceae</taxon>
        <taxon>Mucor</taxon>
    </lineage>
</organism>
<gene>
    <name evidence="1" type="ORF">INT47_009054</name>
</gene>